<keyword evidence="2" id="KW-1185">Reference proteome</keyword>
<evidence type="ECO:0000313" key="1">
    <source>
        <dbReference type="EMBL" id="MFC5143534.1"/>
    </source>
</evidence>
<dbReference type="EMBL" id="JBHSKJ010000001">
    <property type="protein sequence ID" value="MFC5143534.1"/>
    <property type="molecule type" value="Genomic_DNA"/>
</dbReference>
<comment type="caution">
    <text evidence="1">The sequence shown here is derived from an EMBL/GenBank/DDBJ whole genome shotgun (WGS) entry which is preliminary data.</text>
</comment>
<proteinExistence type="predicted"/>
<reference evidence="2" key="1">
    <citation type="journal article" date="2019" name="Int. J. Syst. Evol. Microbiol.">
        <title>The Global Catalogue of Microorganisms (GCM) 10K type strain sequencing project: providing services to taxonomists for standard genome sequencing and annotation.</title>
        <authorList>
            <consortium name="The Broad Institute Genomics Platform"/>
            <consortium name="The Broad Institute Genome Sequencing Center for Infectious Disease"/>
            <person name="Wu L."/>
            <person name="Ma J."/>
        </authorList>
    </citation>
    <scope>NUCLEOTIDE SEQUENCE [LARGE SCALE GENOMIC DNA]</scope>
    <source>
        <strain evidence="2">CGMCC 4.1641</strain>
    </source>
</reference>
<dbReference type="Proteomes" id="UP001596222">
    <property type="component" value="Unassembled WGS sequence"/>
</dbReference>
<dbReference type="Pfam" id="PF07485">
    <property type="entry name" value="DUF1529"/>
    <property type="match status" value="2"/>
</dbReference>
<name>A0ABV9ZVR0_9ACTN</name>
<accession>A0ABV9ZVR0</accession>
<evidence type="ECO:0000313" key="2">
    <source>
        <dbReference type="Proteomes" id="UP001596222"/>
    </source>
</evidence>
<gene>
    <name evidence="1" type="ORF">ACFPP6_02345</name>
</gene>
<dbReference type="InterPro" id="IPR011094">
    <property type="entry name" value="Uncharacterised_LppY/LpqO"/>
</dbReference>
<protein>
    <submittedName>
        <fullName evidence="1">DUF1259 domain-containing protein</fullName>
    </submittedName>
</protein>
<sequence>MRTTLQDWEDVGKELLTEGIMWGETFRAGFPRRDLRVTSRGVDVATNLALRSYVAFTRYDDGRTMVMGDLAVTEEELGRVTDVVQAAGLEQTSVHKHLLAHSPALLWCHVHALTDTPAVAARHIRAALETTGTPLPPRLSTPAAVDLDTGRLDAVLGGRGTNYAGTYKFTFARRETLIDHHRVIPWGMGAVTGVNFQPLGRGRAAVNGALALTAGEVQPAIKALRRGGVDVVELHNHTLTEEPRLFFAHYWAVGDAVGLARCLGAAVATTNVTWQATPGFDRSGA</sequence>
<dbReference type="RefSeq" id="WP_382036488.1">
    <property type="nucleotide sequence ID" value="NZ_JBHSKJ010000001.1"/>
</dbReference>
<organism evidence="1 2">
    <name type="scientific">Streptomyces aureoversilis</name>
    <dbReference type="NCBI Taxonomy" id="67277"/>
    <lineage>
        <taxon>Bacteria</taxon>
        <taxon>Bacillati</taxon>
        <taxon>Actinomycetota</taxon>
        <taxon>Actinomycetes</taxon>
        <taxon>Kitasatosporales</taxon>
        <taxon>Streptomycetaceae</taxon>
        <taxon>Streptomyces</taxon>
    </lineage>
</organism>